<name>K4KNK7_SIMAS</name>
<reference evidence="1 2" key="1">
    <citation type="journal article" date="2013" name="Genome Announc.">
        <title>Complete genome sequence of Simiduia agarivorans SA1(T), a marine bacterium able to degrade a variety of polysaccharides.</title>
        <authorList>
            <person name="Lin S.Y."/>
            <person name="Shieh W.Y."/>
            <person name="Chen J.S."/>
            <person name="Tang S.L."/>
        </authorList>
    </citation>
    <scope>NUCLEOTIDE SEQUENCE [LARGE SCALE GENOMIC DNA]</scope>
    <source>
        <strain evidence="2">DSM 21679 / JCM 13881 / BCRC 17597 / SA1</strain>
    </source>
</reference>
<gene>
    <name evidence="1" type="ordered locus">M5M_13355</name>
</gene>
<dbReference type="EMBL" id="CP003746">
    <property type="protein sequence ID" value="AFU99815.1"/>
    <property type="molecule type" value="Genomic_DNA"/>
</dbReference>
<dbReference type="KEGG" id="saga:M5M_13355"/>
<dbReference type="Proteomes" id="UP000000466">
    <property type="component" value="Chromosome"/>
</dbReference>
<keyword evidence="2" id="KW-1185">Reference proteome</keyword>
<protein>
    <submittedName>
        <fullName evidence="1">Uncharacterized protein</fullName>
    </submittedName>
</protein>
<evidence type="ECO:0000313" key="2">
    <source>
        <dbReference type="Proteomes" id="UP000000466"/>
    </source>
</evidence>
<evidence type="ECO:0000313" key="1">
    <source>
        <dbReference type="EMBL" id="AFU99815.1"/>
    </source>
</evidence>
<proteinExistence type="predicted"/>
<accession>K4KNK7</accession>
<sequence>MPFLSGVKNGRCWLLLVESGGASLYSLGHLIESPVLLGGALRVVVLADKFAGSKFGQLCWPEGEPQDAVSQLSE</sequence>
<dbReference type="AlphaFoldDB" id="K4KNK7"/>
<dbReference type="HOGENOM" id="CLU_2685841_0_0_6"/>
<organism evidence="1 2">
    <name type="scientific">Simiduia agarivorans (strain DSM 21679 / JCM 13881 / BCRC 17597 / SA1)</name>
    <dbReference type="NCBI Taxonomy" id="1117647"/>
    <lineage>
        <taxon>Bacteria</taxon>
        <taxon>Pseudomonadati</taxon>
        <taxon>Pseudomonadota</taxon>
        <taxon>Gammaproteobacteria</taxon>
        <taxon>Cellvibrionales</taxon>
        <taxon>Cellvibrionaceae</taxon>
        <taxon>Simiduia</taxon>
    </lineage>
</organism>